<sequence length="767" mass="83562">MTVPSLPPKDEERLGVFGRETELASIRETLLAPEKRKILLGGISGVGKTSALAETQDRLRSEKDVLLTLEITSPAQSPAEVVQVLSTQIASSDSVQVATLNQYFSELAKRPVKNAYRLGMALLGDVAKAKLSNAEGTVKEIAAILAETDDAASTDAQAQALSEAGKDDLVLAFRELLQTIADNGQSGSIVVDGLENASSSVVDTTLALVADLPDNWCISLAVNTERTEGPQVFSKISELLVYRGGEALELRGLDRDGVLAWMKEFNPADRGDHEIDKAIEVTQGRPLYLSDWLSGTELDQVTLALGRTLAPTYQARFNSLSPQAQAYLSRLCVIPSGLFDISAVASALGNGIPDFNVVAVHNELRTARFLEAGIDQRLRPHDEVRQQVSSILGQGLQRDVAQQILNQVEALDVDVASREAELLRLRADAGQLAQVRDEGEAVAAKLLEYSPEAAGQAYEIIAESRAGEMVSEEGSDFLLNRAKAMIGVGKYPAAIEFVDQADASISAKELVLKSNQVRLKALLRLNRYSEAQTIAAQVLKLLPKDAPVEYIETLRILNTIYRDLGDAPNATSTAKELKKTSKRIDLNDRVASRVWRSLARTYAIFRPNRSVRAAKNALRFAERSGVLRDVGNAYLAVGEARRHTGEFKKAVKAYENAIDRALALGNVDSLLWSALGKADAEMMAGDIRAATQSLGQLQPFFSDEGRRHPLEALHWQLSQLELRLLTSEATDIDVPALIEGYSKLGLSWPEQYIEQLLREGKNLPKPI</sequence>
<dbReference type="EMBL" id="JAFBXE010000033">
    <property type="protein sequence ID" value="MBM2415209.1"/>
    <property type="molecule type" value="Genomic_DNA"/>
</dbReference>
<organism evidence="1 3">
    <name type="scientific">Marivita cryptomonadis</name>
    <dbReference type="NCBI Taxonomy" id="505252"/>
    <lineage>
        <taxon>Bacteria</taxon>
        <taxon>Pseudomonadati</taxon>
        <taxon>Pseudomonadota</taxon>
        <taxon>Alphaproteobacteria</taxon>
        <taxon>Rhodobacterales</taxon>
        <taxon>Roseobacteraceae</taxon>
        <taxon>Marivita</taxon>
    </lineage>
</organism>
<dbReference type="Gene3D" id="1.25.40.10">
    <property type="entry name" value="Tetratricopeptide repeat domain"/>
    <property type="match status" value="1"/>
</dbReference>
<evidence type="ECO:0000313" key="1">
    <source>
        <dbReference type="EMBL" id="MBM2415209.1"/>
    </source>
</evidence>
<dbReference type="RefSeq" id="WP_085628013.1">
    <property type="nucleotide sequence ID" value="NZ_JAFBWU010000033.1"/>
</dbReference>
<dbReference type="AlphaFoldDB" id="A0A9Q2S4E2"/>
<dbReference type="InterPro" id="IPR011990">
    <property type="entry name" value="TPR-like_helical_dom_sf"/>
</dbReference>
<dbReference type="SUPFAM" id="SSF52540">
    <property type="entry name" value="P-loop containing nucleoside triphosphate hydrolases"/>
    <property type="match status" value="1"/>
</dbReference>
<accession>A0A9Q2S4E2</accession>
<comment type="caution">
    <text evidence="1">The sequence shown here is derived from an EMBL/GenBank/DDBJ whole genome shotgun (WGS) entry which is preliminary data.</text>
</comment>
<dbReference type="Proteomes" id="UP000755667">
    <property type="component" value="Unassembled WGS sequence"/>
</dbReference>
<evidence type="ECO:0000313" key="3">
    <source>
        <dbReference type="Proteomes" id="UP000755667"/>
    </source>
</evidence>
<dbReference type="SUPFAM" id="SSF48452">
    <property type="entry name" value="TPR-like"/>
    <property type="match status" value="2"/>
</dbReference>
<gene>
    <name evidence="1" type="ORF">JQX41_23140</name>
    <name evidence="2" type="ORF">JQX48_23175</name>
</gene>
<protein>
    <submittedName>
        <fullName evidence="1">Tetratricopeptide repeat protein</fullName>
    </submittedName>
</protein>
<proteinExistence type="predicted"/>
<name>A0A9Q2S4E2_9RHOB</name>
<dbReference type="Gene3D" id="3.40.50.300">
    <property type="entry name" value="P-loop containing nucleotide triphosphate hydrolases"/>
    <property type="match status" value="1"/>
</dbReference>
<evidence type="ECO:0000313" key="2">
    <source>
        <dbReference type="EMBL" id="MBM2419883.1"/>
    </source>
</evidence>
<dbReference type="GeneID" id="62639739"/>
<reference evidence="1 4" key="1">
    <citation type="submission" date="2021-01" db="EMBL/GenBank/DDBJ databases">
        <title>Diatom-associated Roseobacters Show Island Model of Population Structure.</title>
        <authorList>
            <person name="Qu L."/>
            <person name="Feng X."/>
            <person name="Chen Y."/>
            <person name="Li L."/>
            <person name="Wang X."/>
            <person name="Hu Z."/>
            <person name="Wang H."/>
            <person name="Luo H."/>
        </authorList>
    </citation>
    <scope>NUCLEOTIDE SEQUENCE</scope>
    <source>
        <strain evidence="2 4">CC28-63</strain>
        <strain evidence="1">CC28-69</strain>
    </source>
</reference>
<dbReference type="EMBL" id="JAFBXF010000033">
    <property type="protein sequence ID" value="MBM2419883.1"/>
    <property type="molecule type" value="Genomic_DNA"/>
</dbReference>
<keyword evidence="4" id="KW-1185">Reference proteome</keyword>
<evidence type="ECO:0000313" key="4">
    <source>
        <dbReference type="Proteomes" id="UP000809440"/>
    </source>
</evidence>
<dbReference type="InterPro" id="IPR027417">
    <property type="entry name" value="P-loop_NTPase"/>
</dbReference>
<dbReference type="Proteomes" id="UP000809440">
    <property type="component" value="Unassembled WGS sequence"/>
</dbReference>